<evidence type="ECO:0000256" key="1">
    <source>
        <dbReference type="SAM" id="Phobius"/>
    </source>
</evidence>
<feature type="transmembrane region" description="Helical" evidence="1">
    <location>
        <begin position="36"/>
        <end position="66"/>
    </location>
</feature>
<sequence>MKINKNSWHMRLHRKFESPTYLDISSGWKSVTLCSYFWQTVFLVVWLALSSVAFASVIGSSLYALLLGPATGYILGGTLAIMGFIWIAVAAVFYGVSVFYRLARLMSKRPDKKDGIFLSYLKAKKSKFCPIVEVE</sequence>
<protein>
    <submittedName>
        <fullName evidence="2">Uncharacterized protein</fullName>
    </submittedName>
</protein>
<keyword evidence="3" id="KW-1185">Reference proteome</keyword>
<dbReference type="Proteomes" id="UP000230170">
    <property type="component" value="Segment"/>
</dbReference>
<gene>
    <name evidence="2" type="ORF">Y35_GM000149</name>
</gene>
<dbReference type="EMBL" id="MF974178">
    <property type="protein sequence ID" value="ATI16122.1"/>
    <property type="molecule type" value="Genomic_DNA"/>
</dbReference>
<feature type="transmembrane region" description="Helical" evidence="1">
    <location>
        <begin position="72"/>
        <end position="103"/>
    </location>
</feature>
<keyword evidence="1" id="KW-0472">Membrane</keyword>
<evidence type="ECO:0000313" key="2">
    <source>
        <dbReference type="EMBL" id="ATI16122.1"/>
    </source>
</evidence>
<proteinExistence type="predicted"/>
<accession>A0A291LAY7</accession>
<name>A0A291LAY7_9CAUD</name>
<evidence type="ECO:0000313" key="3">
    <source>
        <dbReference type="Proteomes" id="UP000230170"/>
    </source>
</evidence>
<organism evidence="2 3">
    <name type="scientific">Pseudomonas phage YS35</name>
    <dbReference type="NCBI Taxonomy" id="2036050"/>
    <lineage>
        <taxon>Viruses</taxon>
        <taxon>Duplodnaviria</taxon>
        <taxon>Heunggongvirae</taxon>
        <taxon>Uroviricota</taxon>
        <taxon>Caudoviricetes</taxon>
        <taxon>Vandenendeviridae</taxon>
        <taxon>Skurskavirinae</taxon>
        <taxon>Pakpunavirus</taxon>
        <taxon>Pakpunavirus YS35</taxon>
    </lineage>
</organism>
<keyword evidence="1" id="KW-1133">Transmembrane helix</keyword>
<keyword evidence="1" id="KW-0812">Transmembrane</keyword>
<reference evidence="2 3" key="1">
    <citation type="submission" date="2017-09" db="EMBL/GenBank/DDBJ databases">
        <title>Complete genome sequence of lytic bacteriophage YS35.</title>
        <authorList>
            <person name="Yu S."/>
            <person name="Huang H."/>
            <person name="Hao Y."/>
            <person name="Shi H."/>
            <person name="Sun Y."/>
        </authorList>
    </citation>
    <scope>NUCLEOTIDE SEQUENCE [LARGE SCALE GENOMIC DNA]</scope>
</reference>